<name>A0ABS8W3T4_DATST</name>
<evidence type="ECO:0008006" key="3">
    <source>
        <dbReference type="Google" id="ProtNLM"/>
    </source>
</evidence>
<keyword evidence="2" id="KW-1185">Reference proteome</keyword>
<reference evidence="1 2" key="1">
    <citation type="journal article" date="2021" name="BMC Genomics">
        <title>Datura genome reveals duplications of psychoactive alkaloid biosynthetic genes and high mutation rate following tissue culture.</title>
        <authorList>
            <person name="Rajewski A."/>
            <person name="Carter-House D."/>
            <person name="Stajich J."/>
            <person name="Litt A."/>
        </authorList>
    </citation>
    <scope>NUCLEOTIDE SEQUENCE [LARGE SCALE GENOMIC DNA]</scope>
    <source>
        <strain evidence="1">AR-01</strain>
    </source>
</reference>
<accession>A0ABS8W3T4</accession>
<sequence length="162" mass="18429">MFFSNGYLPDWFLIEVLSRLHTRFNTVHFPYIVSPEGGEGYNIVAVSDGLVLYDRGVCVEVSDYHIYNAITGHCVTVPRPSMCFGYVSTGFLAKSEGGSLKSYKVVRFDCQFDVHQGRLRYTEVSVVPVYPFGFSSISVWVLDEYDSSSWTLQHRVKIEPFV</sequence>
<comment type="caution">
    <text evidence="1">The sequence shown here is derived from an EMBL/GenBank/DDBJ whole genome shotgun (WGS) entry which is preliminary data.</text>
</comment>
<gene>
    <name evidence="1" type="ORF">HAX54_042879</name>
</gene>
<evidence type="ECO:0000313" key="1">
    <source>
        <dbReference type="EMBL" id="MCE2055561.1"/>
    </source>
</evidence>
<protein>
    <recommendedName>
        <fullName evidence="3">F-box associated domain-containing protein</fullName>
    </recommendedName>
</protein>
<organism evidence="1 2">
    <name type="scientific">Datura stramonium</name>
    <name type="common">Jimsonweed</name>
    <name type="synonym">Common thornapple</name>
    <dbReference type="NCBI Taxonomy" id="4076"/>
    <lineage>
        <taxon>Eukaryota</taxon>
        <taxon>Viridiplantae</taxon>
        <taxon>Streptophyta</taxon>
        <taxon>Embryophyta</taxon>
        <taxon>Tracheophyta</taxon>
        <taxon>Spermatophyta</taxon>
        <taxon>Magnoliopsida</taxon>
        <taxon>eudicotyledons</taxon>
        <taxon>Gunneridae</taxon>
        <taxon>Pentapetalae</taxon>
        <taxon>asterids</taxon>
        <taxon>lamiids</taxon>
        <taxon>Solanales</taxon>
        <taxon>Solanaceae</taxon>
        <taxon>Solanoideae</taxon>
        <taxon>Datureae</taxon>
        <taxon>Datura</taxon>
    </lineage>
</organism>
<proteinExistence type="predicted"/>
<evidence type="ECO:0000313" key="2">
    <source>
        <dbReference type="Proteomes" id="UP000823775"/>
    </source>
</evidence>
<dbReference type="Proteomes" id="UP000823775">
    <property type="component" value="Unassembled WGS sequence"/>
</dbReference>
<dbReference type="EMBL" id="JACEIK010006350">
    <property type="protein sequence ID" value="MCE2055561.1"/>
    <property type="molecule type" value="Genomic_DNA"/>
</dbReference>